<evidence type="ECO:0000313" key="7">
    <source>
        <dbReference type="Proteomes" id="UP000027186"/>
    </source>
</evidence>
<proteinExistence type="inferred from homology"/>
<keyword evidence="4" id="KW-0233">DNA recombination</keyword>
<organism evidence="6 7">
    <name type="scientific">Azospirillum argentinense</name>
    <dbReference type="NCBI Taxonomy" id="2970906"/>
    <lineage>
        <taxon>Bacteria</taxon>
        <taxon>Pseudomonadati</taxon>
        <taxon>Pseudomonadota</taxon>
        <taxon>Alphaproteobacteria</taxon>
        <taxon>Rhodospirillales</taxon>
        <taxon>Azospirillaceae</taxon>
        <taxon>Azospirillum</taxon>
    </lineage>
</organism>
<accession>A0A060DDK1</accession>
<dbReference type="Gene3D" id="1.10.443.10">
    <property type="entry name" value="Intergrase catalytic core"/>
    <property type="match status" value="1"/>
</dbReference>
<dbReference type="GO" id="GO:0006310">
    <property type="term" value="P:DNA recombination"/>
    <property type="evidence" value="ECO:0007669"/>
    <property type="project" value="UniProtKB-KW"/>
</dbReference>
<evidence type="ECO:0000259" key="5">
    <source>
        <dbReference type="PROSITE" id="PS51898"/>
    </source>
</evidence>
<dbReference type="GO" id="GO:0003677">
    <property type="term" value="F:DNA binding"/>
    <property type="evidence" value="ECO:0007669"/>
    <property type="project" value="UniProtKB-KW"/>
</dbReference>
<gene>
    <name evidence="6" type="ORF">ABAZ39_09600</name>
</gene>
<keyword evidence="3" id="KW-0238">DNA-binding</keyword>
<dbReference type="SUPFAM" id="SSF56349">
    <property type="entry name" value="DNA breaking-rejoining enzymes"/>
    <property type="match status" value="1"/>
</dbReference>
<dbReference type="KEGG" id="abq:ABAZ39_09600"/>
<dbReference type="PROSITE" id="PS51898">
    <property type="entry name" value="TYR_RECOMBINASE"/>
    <property type="match status" value="1"/>
</dbReference>
<dbReference type="EMBL" id="CP007793">
    <property type="protein sequence ID" value="AIB12251.1"/>
    <property type="molecule type" value="Genomic_DNA"/>
</dbReference>
<dbReference type="InterPro" id="IPR011010">
    <property type="entry name" value="DNA_brk_join_enz"/>
</dbReference>
<evidence type="ECO:0000256" key="3">
    <source>
        <dbReference type="ARBA" id="ARBA00023125"/>
    </source>
</evidence>
<evidence type="ECO:0000256" key="1">
    <source>
        <dbReference type="ARBA" id="ARBA00008857"/>
    </source>
</evidence>
<sequence>MELRRNPRNPYVKKDLGTTNRDEAVRKAWDEFNRLTHRIKATGTISTVTLPDRVKAYLDWAEPRTKLMGRDNRPIFKVQEFKKQSTSFTRYLIPYFEKVKARTLETITSEDIAEFREWRLAYYITGPGRDQDVIEYQRGGKTLKRPVRKSSQPASSTVAKDFVALKALFKFHKVKLPDIAPVRVRPGVRPGFDDDEFQQLFIAARIRSRIRKKNESETFRDFHLALDPIVAVKRRLLLCFVMFMAGTGLRPQEVMWLKFENIRDDVVDQDGNTSIRIIVQPNHPALKHHTHARTVVPTPLAVRGYRHLLNLYVHGFKPESMFGKRYLNPDLKITKQSWIWMHPTGERIASFDGGFDELLEDAGLLRQFGEKRSPYSLRHYYATDRILAGIPLSFIADNMGTSEAMLRSHYKHTIAEMHSRPLSQEREKRRTSVFDRIVGS</sequence>
<dbReference type="InterPro" id="IPR050090">
    <property type="entry name" value="Tyrosine_recombinase_XerCD"/>
</dbReference>
<dbReference type="AlphaFoldDB" id="A0A060DDK1"/>
<protein>
    <recommendedName>
        <fullName evidence="5">Tyr recombinase domain-containing protein</fullName>
    </recommendedName>
</protein>
<name>A0A060DDK1_9PROT</name>
<dbReference type="InterPro" id="IPR002104">
    <property type="entry name" value="Integrase_catalytic"/>
</dbReference>
<evidence type="ECO:0000256" key="2">
    <source>
        <dbReference type="ARBA" id="ARBA00022908"/>
    </source>
</evidence>
<dbReference type="InterPro" id="IPR013762">
    <property type="entry name" value="Integrase-like_cat_sf"/>
</dbReference>
<evidence type="ECO:0000256" key="4">
    <source>
        <dbReference type="ARBA" id="ARBA00023172"/>
    </source>
</evidence>
<feature type="domain" description="Tyr recombinase" evidence="5">
    <location>
        <begin position="205"/>
        <end position="423"/>
    </location>
</feature>
<comment type="similarity">
    <text evidence="1">Belongs to the 'phage' integrase family.</text>
</comment>
<dbReference type="PANTHER" id="PTHR30349">
    <property type="entry name" value="PHAGE INTEGRASE-RELATED"/>
    <property type="match status" value="1"/>
</dbReference>
<dbReference type="Proteomes" id="UP000027186">
    <property type="component" value="Chromosome"/>
</dbReference>
<dbReference type="PANTHER" id="PTHR30349:SF41">
    <property type="entry name" value="INTEGRASE_RECOMBINASE PROTEIN MJ0367-RELATED"/>
    <property type="match status" value="1"/>
</dbReference>
<evidence type="ECO:0000313" key="6">
    <source>
        <dbReference type="EMBL" id="AIB12251.1"/>
    </source>
</evidence>
<keyword evidence="2" id="KW-0229">DNA integration</keyword>
<dbReference type="GO" id="GO:0015074">
    <property type="term" value="P:DNA integration"/>
    <property type="evidence" value="ECO:0007669"/>
    <property type="project" value="UniProtKB-KW"/>
</dbReference>
<reference evidence="6 7" key="1">
    <citation type="journal article" date="2014" name="Genome Announc.">
        <title>Complete Genome Sequence of the Model Rhizosphere Strain Azospirillum brasilense Az39, Successfully Applied in Agriculture.</title>
        <authorList>
            <person name="Rivera D."/>
            <person name="Revale S."/>
            <person name="Molina R."/>
            <person name="Gualpa J."/>
            <person name="Puente M."/>
            <person name="Maroniche G."/>
            <person name="Paris G."/>
            <person name="Baker D."/>
            <person name="Clavijo B."/>
            <person name="McLay K."/>
            <person name="Spaepen S."/>
            <person name="Perticari A."/>
            <person name="Vazquez M."/>
            <person name="Wisniewski-Dye F."/>
            <person name="Watkins C."/>
            <person name="Martinez-Abarca F."/>
            <person name="Vanderleyden J."/>
            <person name="Cassan F."/>
        </authorList>
    </citation>
    <scope>NUCLEOTIDE SEQUENCE [LARGE SCALE GENOMIC DNA]</scope>
    <source>
        <strain evidence="6 7">Az39</strain>
    </source>
</reference>